<dbReference type="EMBL" id="JADGJD010001070">
    <property type="protein sequence ID" value="KAJ3046894.1"/>
    <property type="molecule type" value="Genomic_DNA"/>
</dbReference>
<evidence type="ECO:0000313" key="2">
    <source>
        <dbReference type="Proteomes" id="UP001212841"/>
    </source>
</evidence>
<evidence type="ECO:0000313" key="1">
    <source>
        <dbReference type="EMBL" id="KAJ3046894.1"/>
    </source>
</evidence>
<keyword evidence="2" id="KW-1185">Reference proteome</keyword>
<sequence>LRAKRWRHRLLLDINASQDFFSPKWLQECGILNNPTAELDPAKLEEYREKGYIVVPELWRDHTEKFLELAREEIKAALAQWGVDEDDPSTWANMPENDELLENKMSFGFNERIMMLPTQIALTVCPRLHSFASALTAGRPLLGVNHYEGKVHPPPLPREDGQLPTQGKGAFHHNDFSWAHIYQFMKAGGSLDCQVHAIFLITALDKENKDEGKFFL</sequence>
<protein>
    <submittedName>
        <fullName evidence="1">Uncharacterized protein</fullName>
    </submittedName>
</protein>
<gene>
    <name evidence="1" type="ORF">HK097_000424</name>
</gene>
<reference evidence="1" key="1">
    <citation type="submission" date="2020-05" db="EMBL/GenBank/DDBJ databases">
        <title>Phylogenomic resolution of chytrid fungi.</title>
        <authorList>
            <person name="Stajich J.E."/>
            <person name="Amses K."/>
            <person name="Simmons R."/>
            <person name="Seto K."/>
            <person name="Myers J."/>
            <person name="Bonds A."/>
            <person name="Quandt C.A."/>
            <person name="Barry K."/>
            <person name="Liu P."/>
            <person name="Grigoriev I."/>
            <person name="Longcore J.E."/>
            <person name="James T.Y."/>
        </authorList>
    </citation>
    <scope>NUCLEOTIDE SEQUENCE</scope>
    <source>
        <strain evidence="1">JEL0318</strain>
    </source>
</reference>
<dbReference type="Proteomes" id="UP001212841">
    <property type="component" value="Unassembled WGS sequence"/>
</dbReference>
<dbReference type="SUPFAM" id="SSF51197">
    <property type="entry name" value="Clavaminate synthase-like"/>
    <property type="match status" value="1"/>
</dbReference>
<comment type="caution">
    <text evidence="1">The sequence shown here is derived from an EMBL/GenBank/DDBJ whole genome shotgun (WGS) entry which is preliminary data.</text>
</comment>
<dbReference type="AlphaFoldDB" id="A0AAD5S8I7"/>
<organism evidence="1 2">
    <name type="scientific">Rhizophlyctis rosea</name>
    <dbReference type="NCBI Taxonomy" id="64517"/>
    <lineage>
        <taxon>Eukaryota</taxon>
        <taxon>Fungi</taxon>
        <taxon>Fungi incertae sedis</taxon>
        <taxon>Chytridiomycota</taxon>
        <taxon>Chytridiomycota incertae sedis</taxon>
        <taxon>Chytridiomycetes</taxon>
        <taxon>Rhizophlyctidales</taxon>
        <taxon>Rhizophlyctidaceae</taxon>
        <taxon>Rhizophlyctis</taxon>
    </lineage>
</organism>
<name>A0AAD5S8I7_9FUNG</name>
<proteinExistence type="predicted"/>
<feature type="non-terminal residue" evidence="1">
    <location>
        <position position="1"/>
    </location>
</feature>
<accession>A0AAD5S8I7</accession>